<dbReference type="InterPro" id="IPR002661">
    <property type="entry name" value="Ribosome_recyc_fac"/>
</dbReference>
<dbReference type="Proteomes" id="UP000221024">
    <property type="component" value="Unassembled WGS sequence"/>
</dbReference>
<dbReference type="OrthoDB" id="9804006at2"/>
<keyword evidence="4 6" id="KW-0648">Protein biosynthesis</keyword>
<feature type="domain" description="Ribosome recycling factor" evidence="8">
    <location>
        <begin position="24"/>
        <end position="187"/>
    </location>
</feature>
<gene>
    <name evidence="6" type="primary">frr</name>
    <name evidence="9" type="ORF">CRI93_03580</name>
</gene>
<comment type="similarity">
    <text evidence="2 6">Belongs to the RRF family.</text>
</comment>
<dbReference type="Pfam" id="PF01765">
    <property type="entry name" value="RRF"/>
    <property type="match status" value="1"/>
</dbReference>
<comment type="subcellular location">
    <subcellularLocation>
        <location evidence="1 6">Cytoplasm</location>
    </subcellularLocation>
</comment>
<accession>A0A2H3P9X1</accession>
<dbReference type="AlphaFoldDB" id="A0A2H3P9X1"/>
<protein>
    <recommendedName>
        <fullName evidence="6">Ribosome-recycling factor</fullName>
        <shortName evidence="6">RRF</shortName>
    </recommendedName>
    <alternativeName>
        <fullName evidence="6">Ribosome-releasing factor</fullName>
    </alternativeName>
</protein>
<dbReference type="NCBIfam" id="TIGR00496">
    <property type="entry name" value="frr"/>
    <property type="match status" value="1"/>
</dbReference>
<dbReference type="GO" id="GO:0043023">
    <property type="term" value="F:ribosomal large subunit binding"/>
    <property type="evidence" value="ECO:0007669"/>
    <property type="project" value="TreeGrafter"/>
</dbReference>
<evidence type="ECO:0000259" key="8">
    <source>
        <dbReference type="Pfam" id="PF01765"/>
    </source>
</evidence>
<dbReference type="GO" id="GO:0005737">
    <property type="term" value="C:cytoplasm"/>
    <property type="evidence" value="ECO:0007669"/>
    <property type="project" value="UniProtKB-SubCell"/>
</dbReference>
<evidence type="ECO:0000313" key="10">
    <source>
        <dbReference type="Proteomes" id="UP000221024"/>
    </source>
</evidence>
<evidence type="ECO:0000256" key="6">
    <source>
        <dbReference type="HAMAP-Rule" id="MF_00040"/>
    </source>
</evidence>
<dbReference type="FunFam" id="3.30.1360.40:FF:000001">
    <property type="entry name" value="Ribosome-recycling factor"/>
    <property type="match status" value="1"/>
</dbReference>
<evidence type="ECO:0000256" key="1">
    <source>
        <dbReference type="ARBA" id="ARBA00004496"/>
    </source>
</evidence>
<comment type="function">
    <text evidence="5 6">Responsible for the release of ribosomes from messenger RNA at the termination of protein biosynthesis. May increase the efficiency of translation by recycling ribosomes from one round of translation to another.</text>
</comment>
<dbReference type="CDD" id="cd00520">
    <property type="entry name" value="RRF"/>
    <property type="match status" value="1"/>
</dbReference>
<keyword evidence="7" id="KW-0175">Coiled coil</keyword>
<dbReference type="InterPro" id="IPR023584">
    <property type="entry name" value="Ribosome_recyc_fac_dom"/>
</dbReference>
<dbReference type="PANTHER" id="PTHR20982:SF3">
    <property type="entry name" value="MITOCHONDRIAL RIBOSOME RECYCLING FACTOR PSEUDO 1"/>
    <property type="match status" value="1"/>
</dbReference>
<keyword evidence="10" id="KW-1185">Reference proteome</keyword>
<comment type="caution">
    <text evidence="9">The sequence shown here is derived from an EMBL/GenBank/DDBJ whole genome shotgun (WGS) entry which is preliminary data.</text>
</comment>
<dbReference type="Gene3D" id="3.30.1360.40">
    <property type="match status" value="1"/>
</dbReference>
<dbReference type="PANTHER" id="PTHR20982">
    <property type="entry name" value="RIBOSOME RECYCLING FACTOR"/>
    <property type="match status" value="1"/>
</dbReference>
<evidence type="ECO:0000256" key="3">
    <source>
        <dbReference type="ARBA" id="ARBA00022490"/>
    </source>
</evidence>
<dbReference type="Gene3D" id="1.10.132.20">
    <property type="entry name" value="Ribosome-recycling factor"/>
    <property type="match status" value="1"/>
</dbReference>
<evidence type="ECO:0000256" key="4">
    <source>
        <dbReference type="ARBA" id="ARBA00022917"/>
    </source>
</evidence>
<dbReference type="RefSeq" id="WP_098061238.1">
    <property type="nucleotide sequence ID" value="NZ_PDEP01000002.1"/>
</dbReference>
<dbReference type="InterPro" id="IPR036191">
    <property type="entry name" value="RRF_sf"/>
</dbReference>
<evidence type="ECO:0000313" key="9">
    <source>
        <dbReference type="EMBL" id="PEN08841.1"/>
    </source>
</evidence>
<dbReference type="GO" id="GO:0006415">
    <property type="term" value="P:translational termination"/>
    <property type="evidence" value="ECO:0007669"/>
    <property type="project" value="UniProtKB-UniRule"/>
</dbReference>
<dbReference type="EMBL" id="PDEP01000002">
    <property type="protein sequence ID" value="PEN08841.1"/>
    <property type="molecule type" value="Genomic_DNA"/>
</dbReference>
<dbReference type="HAMAP" id="MF_00040">
    <property type="entry name" value="RRF"/>
    <property type="match status" value="1"/>
</dbReference>
<dbReference type="FunFam" id="1.10.132.20:FF:000001">
    <property type="entry name" value="Ribosome-recycling factor"/>
    <property type="match status" value="1"/>
</dbReference>
<evidence type="ECO:0000256" key="5">
    <source>
        <dbReference type="ARBA" id="ARBA00025050"/>
    </source>
</evidence>
<dbReference type="SUPFAM" id="SSF55194">
    <property type="entry name" value="Ribosome recycling factor, RRF"/>
    <property type="match status" value="1"/>
</dbReference>
<evidence type="ECO:0000256" key="7">
    <source>
        <dbReference type="SAM" id="Coils"/>
    </source>
</evidence>
<sequence length="189" mass="21391">MSDTPIQDQLDSADEQMQETASYLRSELNTIRAGRARPAMLDNVKVDYYGSKTPLNQVASVSAPQADLLIVQPFDQNALSDIERGIMMANLGLNPSNDGSVIRVPVPPLSEERRRELAGTARERAEEAKISIRNIRREIKDTIQRIVKEQNLSEDVRYGAEEDLQELTDKYVKRIDTMTERKADEIMEV</sequence>
<evidence type="ECO:0000256" key="2">
    <source>
        <dbReference type="ARBA" id="ARBA00005912"/>
    </source>
</evidence>
<organism evidence="9 10">
    <name type="scientific">Longimonas halophila</name>
    <dbReference type="NCBI Taxonomy" id="1469170"/>
    <lineage>
        <taxon>Bacteria</taxon>
        <taxon>Pseudomonadati</taxon>
        <taxon>Rhodothermota</taxon>
        <taxon>Rhodothermia</taxon>
        <taxon>Rhodothermales</taxon>
        <taxon>Salisaetaceae</taxon>
        <taxon>Longimonas</taxon>
    </lineage>
</organism>
<reference evidence="9 10" key="1">
    <citation type="submission" date="2017-10" db="EMBL/GenBank/DDBJ databases">
        <title>Draft genome of Longimonas halophila.</title>
        <authorList>
            <person name="Goh K.M."/>
            <person name="Shamsir M.S."/>
            <person name="Lim S.W."/>
        </authorList>
    </citation>
    <scope>NUCLEOTIDE SEQUENCE [LARGE SCALE GENOMIC DNA]</scope>
    <source>
        <strain evidence="9 10">KCTC 42399</strain>
    </source>
</reference>
<proteinExistence type="inferred from homology"/>
<name>A0A2H3P9X1_9BACT</name>
<keyword evidence="3 6" id="KW-0963">Cytoplasm</keyword>
<feature type="coiled-coil region" evidence="7">
    <location>
        <begin position="118"/>
        <end position="152"/>
    </location>
</feature>